<feature type="compositionally biased region" description="Basic and acidic residues" evidence="1">
    <location>
        <begin position="47"/>
        <end position="65"/>
    </location>
</feature>
<dbReference type="Proteomes" id="UP000016088">
    <property type="component" value="Unassembled WGS sequence"/>
</dbReference>
<feature type="compositionally biased region" description="Polar residues" evidence="1">
    <location>
        <begin position="17"/>
        <end position="31"/>
    </location>
</feature>
<accession>S9RN37</accession>
<dbReference type="GeneID" id="25033593"/>
<dbReference type="AlphaFoldDB" id="S9RN37"/>
<dbReference type="OMA" id="TAKHFKG"/>
<name>S9RN37_SCHOY</name>
<proteinExistence type="predicted"/>
<dbReference type="RefSeq" id="XP_013017831.1">
    <property type="nucleotide sequence ID" value="XM_013162377.1"/>
</dbReference>
<sequence>MVDPNLDEKEKEEASAGTDSTYGYHSNSTEGYSDKPDPEGVDNQSRPTEESKTAEHLKGDVEEVIGKATKNKNILEKGKTMKEQ</sequence>
<evidence type="ECO:0000313" key="2">
    <source>
        <dbReference type="EMBL" id="EPX75389.1"/>
    </source>
</evidence>
<reference evidence="2 3" key="1">
    <citation type="journal article" date="2011" name="Science">
        <title>Comparative functional genomics of the fission yeasts.</title>
        <authorList>
            <person name="Rhind N."/>
            <person name="Chen Z."/>
            <person name="Yassour M."/>
            <person name="Thompson D.A."/>
            <person name="Haas B.J."/>
            <person name="Habib N."/>
            <person name="Wapinski I."/>
            <person name="Roy S."/>
            <person name="Lin M.F."/>
            <person name="Heiman D.I."/>
            <person name="Young S.K."/>
            <person name="Furuya K."/>
            <person name="Guo Y."/>
            <person name="Pidoux A."/>
            <person name="Chen H.M."/>
            <person name="Robbertse B."/>
            <person name="Goldberg J.M."/>
            <person name="Aoki K."/>
            <person name="Bayne E.H."/>
            <person name="Berlin A.M."/>
            <person name="Desjardins C.A."/>
            <person name="Dobbs E."/>
            <person name="Dukaj L."/>
            <person name="Fan L."/>
            <person name="FitzGerald M.G."/>
            <person name="French C."/>
            <person name="Gujja S."/>
            <person name="Hansen K."/>
            <person name="Keifenheim D."/>
            <person name="Levin J.Z."/>
            <person name="Mosher R.A."/>
            <person name="Mueller C.A."/>
            <person name="Pfiffner J."/>
            <person name="Priest M."/>
            <person name="Russ C."/>
            <person name="Smialowska A."/>
            <person name="Swoboda P."/>
            <person name="Sykes S.M."/>
            <person name="Vaughn M."/>
            <person name="Vengrova S."/>
            <person name="Yoder R."/>
            <person name="Zeng Q."/>
            <person name="Allshire R."/>
            <person name="Baulcombe D."/>
            <person name="Birren B.W."/>
            <person name="Brown W."/>
            <person name="Ekwall K."/>
            <person name="Kellis M."/>
            <person name="Leatherwood J."/>
            <person name="Levin H."/>
            <person name="Margalit H."/>
            <person name="Martienssen R."/>
            <person name="Nieduszynski C.A."/>
            <person name="Spatafora J.W."/>
            <person name="Friedman N."/>
            <person name="Dalgaard J.Z."/>
            <person name="Baumann P."/>
            <person name="Niki H."/>
            <person name="Regev A."/>
            <person name="Nusbaum C."/>
        </authorList>
    </citation>
    <scope>NUCLEOTIDE SEQUENCE [LARGE SCALE GENOMIC DNA]</scope>
    <source>
        <strain evidence="3">yFS286</strain>
    </source>
</reference>
<protein>
    <submittedName>
        <fullName evidence="2">Uncharacterized protein</fullName>
    </submittedName>
</protein>
<evidence type="ECO:0000313" key="3">
    <source>
        <dbReference type="Proteomes" id="UP000016088"/>
    </source>
</evidence>
<feature type="compositionally biased region" description="Basic and acidic residues" evidence="1">
    <location>
        <begin position="1"/>
        <end position="14"/>
    </location>
</feature>
<dbReference type="HOGENOM" id="CLU_2528753_0_0_1"/>
<feature type="compositionally biased region" description="Basic and acidic residues" evidence="1">
    <location>
        <begin position="73"/>
        <end position="84"/>
    </location>
</feature>
<dbReference type="VEuPathDB" id="FungiDB:SOCG_04631"/>
<evidence type="ECO:0000256" key="1">
    <source>
        <dbReference type="SAM" id="MobiDB-lite"/>
    </source>
</evidence>
<dbReference type="EMBL" id="KE503206">
    <property type="protein sequence ID" value="EPX75389.1"/>
    <property type="molecule type" value="Genomic_DNA"/>
</dbReference>
<dbReference type="OrthoDB" id="10368794at2759"/>
<keyword evidence="3" id="KW-1185">Reference proteome</keyword>
<feature type="region of interest" description="Disordered" evidence="1">
    <location>
        <begin position="1"/>
        <end position="84"/>
    </location>
</feature>
<gene>
    <name evidence="2" type="ORF">SOCG_04631</name>
</gene>
<organism evidence="2 3">
    <name type="scientific">Schizosaccharomyces octosporus (strain yFS286)</name>
    <name type="common">Fission yeast</name>
    <name type="synonym">Octosporomyces octosporus</name>
    <dbReference type="NCBI Taxonomy" id="483514"/>
    <lineage>
        <taxon>Eukaryota</taxon>
        <taxon>Fungi</taxon>
        <taxon>Dikarya</taxon>
        <taxon>Ascomycota</taxon>
        <taxon>Taphrinomycotina</taxon>
        <taxon>Schizosaccharomycetes</taxon>
        <taxon>Schizosaccharomycetales</taxon>
        <taxon>Schizosaccharomycetaceae</taxon>
        <taxon>Schizosaccharomyces</taxon>
    </lineage>
</organism>